<reference evidence="1 2" key="1">
    <citation type="submission" date="2021-01" db="EMBL/GenBank/DDBJ databases">
        <title>Whole genome shotgun sequence of Planotetraspora kaengkrachanensis NBRC 104272.</title>
        <authorList>
            <person name="Komaki H."/>
            <person name="Tamura T."/>
        </authorList>
    </citation>
    <scope>NUCLEOTIDE SEQUENCE [LARGE SCALE GENOMIC DNA]</scope>
    <source>
        <strain evidence="1 2">NBRC 104272</strain>
    </source>
</reference>
<sequence length="96" mass="10724">MNRGLDRQQIRELRRIIGGDLPRVQVTAHPVGDGPGPRERPFHRDLLVEQHADQKGERAAAEQLVGLRLLCELDPHATSFACDVIKGLTVARKEVE</sequence>
<protein>
    <submittedName>
        <fullName evidence="1">Uncharacterized protein</fullName>
    </submittedName>
</protein>
<keyword evidence="2" id="KW-1185">Reference proteome</keyword>
<accession>A0A8J3PTI5</accession>
<organism evidence="1 2">
    <name type="scientific">Planotetraspora kaengkrachanensis</name>
    <dbReference type="NCBI Taxonomy" id="575193"/>
    <lineage>
        <taxon>Bacteria</taxon>
        <taxon>Bacillati</taxon>
        <taxon>Actinomycetota</taxon>
        <taxon>Actinomycetes</taxon>
        <taxon>Streptosporangiales</taxon>
        <taxon>Streptosporangiaceae</taxon>
        <taxon>Planotetraspora</taxon>
    </lineage>
</organism>
<evidence type="ECO:0000313" key="1">
    <source>
        <dbReference type="EMBL" id="GIG80643.1"/>
    </source>
</evidence>
<evidence type="ECO:0000313" key="2">
    <source>
        <dbReference type="Proteomes" id="UP000630097"/>
    </source>
</evidence>
<name>A0A8J3PTI5_9ACTN</name>
<dbReference type="EMBL" id="BONV01000015">
    <property type="protein sequence ID" value="GIG80643.1"/>
    <property type="molecule type" value="Genomic_DNA"/>
</dbReference>
<comment type="caution">
    <text evidence="1">The sequence shown here is derived from an EMBL/GenBank/DDBJ whole genome shotgun (WGS) entry which is preliminary data.</text>
</comment>
<dbReference type="Proteomes" id="UP000630097">
    <property type="component" value="Unassembled WGS sequence"/>
</dbReference>
<gene>
    <name evidence="1" type="ORF">Pka01_37700</name>
</gene>
<dbReference type="AlphaFoldDB" id="A0A8J3PTI5"/>
<proteinExistence type="predicted"/>